<keyword evidence="3" id="KW-1185">Reference proteome</keyword>
<gene>
    <name evidence="2" type="ORF">Q9L58_005643</name>
</gene>
<keyword evidence="1" id="KW-0812">Transmembrane</keyword>
<evidence type="ECO:0000313" key="3">
    <source>
        <dbReference type="Proteomes" id="UP001447188"/>
    </source>
</evidence>
<sequence length="92" mass="10695">MEAVRSWKTWYTRHGDGLEDKMMEKVKDYLDTAAGIKKGIKQQSWMGFGMLHLANNGRAALYWLLAFVVCLLTWVYAWVEDFPGDVRYGVME</sequence>
<evidence type="ECO:0000256" key="1">
    <source>
        <dbReference type="SAM" id="Phobius"/>
    </source>
</evidence>
<keyword evidence="1" id="KW-0472">Membrane</keyword>
<dbReference type="EMBL" id="JBBBZM010000070">
    <property type="protein sequence ID" value="KAL0635435.1"/>
    <property type="molecule type" value="Genomic_DNA"/>
</dbReference>
<dbReference type="Proteomes" id="UP001447188">
    <property type="component" value="Unassembled WGS sequence"/>
</dbReference>
<organism evidence="2 3">
    <name type="scientific">Discina gigas</name>
    <dbReference type="NCBI Taxonomy" id="1032678"/>
    <lineage>
        <taxon>Eukaryota</taxon>
        <taxon>Fungi</taxon>
        <taxon>Dikarya</taxon>
        <taxon>Ascomycota</taxon>
        <taxon>Pezizomycotina</taxon>
        <taxon>Pezizomycetes</taxon>
        <taxon>Pezizales</taxon>
        <taxon>Discinaceae</taxon>
        <taxon>Discina</taxon>
    </lineage>
</organism>
<proteinExistence type="predicted"/>
<protein>
    <submittedName>
        <fullName evidence="2">Uncharacterized protein</fullName>
    </submittedName>
</protein>
<evidence type="ECO:0000313" key="2">
    <source>
        <dbReference type="EMBL" id="KAL0635435.1"/>
    </source>
</evidence>
<comment type="caution">
    <text evidence="2">The sequence shown here is derived from an EMBL/GenBank/DDBJ whole genome shotgun (WGS) entry which is preliminary data.</text>
</comment>
<accession>A0ABR3GHP4</accession>
<name>A0ABR3GHP4_9PEZI</name>
<feature type="transmembrane region" description="Helical" evidence="1">
    <location>
        <begin position="60"/>
        <end position="79"/>
    </location>
</feature>
<reference evidence="2 3" key="1">
    <citation type="submission" date="2024-02" db="EMBL/GenBank/DDBJ databases">
        <title>Discinaceae phylogenomics.</title>
        <authorList>
            <person name="Dirks A.C."/>
            <person name="James T.Y."/>
        </authorList>
    </citation>
    <scope>NUCLEOTIDE SEQUENCE [LARGE SCALE GENOMIC DNA]</scope>
    <source>
        <strain evidence="2 3">ACD0624</strain>
    </source>
</reference>
<keyword evidence="1" id="KW-1133">Transmembrane helix</keyword>